<name>A0ABX1MMX5_9RHOO</name>
<keyword evidence="2" id="KW-1185">Reference proteome</keyword>
<comment type="caution">
    <text evidence="1">The sequence shown here is derived from an EMBL/GenBank/DDBJ whole genome shotgun (WGS) entry which is preliminary data.</text>
</comment>
<gene>
    <name evidence="1" type="ORF">GPA26_08630</name>
</gene>
<dbReference type="RefSeq" id="WP_169205974.1">
    <property type="nucleotide sequence ID" value="NZ_CP059560.1"/>
</dbReference>
<dbReference type="Pfam" id="PF11136">
    <property type="entry name" value="DUF2889"/>
    <property type="match status" value="1"/>
</dbReference>
<reference evidence="1 2" key="1">
    <citation type="submission" date="2019-12" db="EMBL/GenBank/DDBJ databases">
        <title>Comparative genomics gives insights into the taxonomy of the Azoarcus-Aromatoleum group and reveals separate origins of nif in the plant-associated Azoarcus and non-plant-associated Aromatoleum sub-groups.</title>
        <authorList>
            <person name="Lafos M."/>
            <person name="Maluk M."/>
            <person name="Batista M."/>
            <person name="Junghare M."/>
            <person name="Carmona M."/>
            <person name="Faoro H."/>
            <person name="Cruz L.M."/>
            <person name="Battistoni F."/>
            <person name="De Souza E."/>
            <person name="Pedrosa F."/>
            <person name="Chen W.-M."/>
            <person name="Poole P.S."/>
            <person name="Dixon R.A."/>
            <person name="James E.K."/>
        </authorList>
    </citation>
    <scope>NUCLEOTIDE SEQUENCE [LARGE SCALE GENOMIC DNA]</scope>
    <source>
        <strain evidence="1 2">ToN1</strain>
    </source>
</reference>
<organism evidence="1 2">
    <name type="scientific">Aromatoleum petrolei</name>
    <dbReference type="NCBI Taxonomy" id="76116"/>
    <lineage>
        <taxon>Bacteria</taxon>
        <taxon>Pseudomonadati</taxon>
        <taxon>Pseudomonadota</taxon>
        <taxon>Betaproteobacteria</taxon>
        <taxon>Rhodocyclales</taxon>
        <taxon>Rhodocyclaceae</taxon>
        <taxon>Aromatoleum</taxon>
    </lineage>
</organism>
<sequence>MRFDARGRDLLTRADGTTEVFAYDRAEARLLDRTIETISCTPPRATLHRLIGARSGNQLRSALEEALPDERAAGTPLYLLLDDFAGTSLIAPGVWQHWPSAERGEESDPPPLSVIRSRALPQMEGVCIAFQAGATPLRDVDGDLQSFGDVVPLPRPTDPRGWHPLPSSPGKSLRRARRIDVWHEAGLLHIDAMFQDSASTPSGARRAIHEYSIGATVDAASMSVLAIHAIPRILPYPECPSAVANLHRLIGAPLRQLRTVVIERLPKTMGCTHLNDALRSLAEVPLMAETLDRALAARGLKSPPE</sequence>
<dbReference type="InterPro" id="IPR021312">
    <property type="entry name" value="DUF2889"/>
</dbReference>
<dbReference type="EMBL" id="WTVR01000014">
    <property type="protein sequence ID" value="NMF88551.1"/>
    <property type="molecule type" value="Genomic_DNA"/>
</dbReference>
<dbReference type="Proteomes" id="UP000652074">
    <property type="component" value="Unassembled WGS sequence"/>
</dbReference>
<proteinExistence type="predicted"/>
<accession>A0ABX1MMX5</accession>
<protein>
    <submittedName>
        <fullName evidence="1">DUF2889 domain-containing protein</fullName>
    </submittedName>
</protein>
<evidence type="ECO:0000313" key="2">
    <source>
        <dbReference type="Proteomes" id="UP000652074"/>
    </source>
</evidence>
<evidence type="ECO:0000313" key="1">
    <source>
        <dbReference type="EMBL" id="NMF88551.1"/>
    </source>
</evidence>